<dbReference type="GO" id="GO:0033627">
    <property type="term" value="P:cell adhesion mediated by integrin"/>
    <property type="evidence" value="ECO:0007669"/>
    <property type="project" value="TreeGrafter"/>
</dbReference>
<dbReference type="GO" id="GO:0007229">
    <property type="term" value="P:integrin-mediated signaling pathway"/>
    <property type="evidence" value="ECO:0007669"/>
    <property type="project" value="TreeGrafter"/>
</dbReference>
<dbReference type="GO" id="GO:0005178">
    <property type="term" value="F:integrin binding"/>
    <property type="evidence" value="ECO:0007669"/>
    <property type="project" value="TreeGrafter"/>
</dbReference>
<feature type="non-terminal residue" evidence="5">
    <location>
        <position position="200"/>
    </location>
</feature>
<dbReference type="InterPro" id="IPR013519">
    <property type="entry name" value="Int_alpha_beta-p"/>
</dbReference>
<dbReference type="SUPFAM" id="SSF69318">
    <property type="entry name" value="Integrin alpha N-terminal domain"/>
    <property type="match status" value="1"/>
</dbReference>
<dbReference type="RefSeq" id="XP_009042742.1">
    <property type="nucleotide sequence ID" value="XM_009044494.1"/>
</dbReference>
<dbReference type="Proteomes" id="UP000002729">
    <property type="component" value="Unassembled WGS sequence"/>
</dbReference>
<name>F0YQQ1_AURAN</name>
<accession>F0YQQ1</accession>
<keyword evidence="2" id="KW-0677">Repeat</keyword>
<dbReference type="GO" id="GO:0098609">
    <property type="term" value="P:cell-cell adhesion"/>
    <property type="evidence" value="ECO:0007669"/>
    <property type="project" value="TreeGrafter"/>
</dbReference>
<dbReference type="KEGG" id="aaf:AURANDRAFT_68768"/>
<dbReference type="InterPro" id="IPR000413">
    <property type="entry name" value="Integrin_alpha"/>
</dbReference>
<dbReference type="GO" id="GO:0008305">
    <property type="term" value="C:integrin complex"/>
    <property type="evidence" value="ECO:0007669"/>
    <property type="project" value="InterPro"/>
</dbReference>
<feature type="repeat" description="FG-GAP" evidence="4">
    <location>
        <begin position="10"/>
        <end position="56"/>
    </location>
</feature>
<dbReference type="PANTHER" id="PTHR23220">
    <property type="entry name" value="INTEGRIN ALPHA"/>
    <property type="match status" value="1"/>
</dbReference>
<reference evidence="5 6" key="1">
    <citation type="journal article" date="2011" name="Proc. Natl. Acad. Sci. U.S.A.">
        <title>Niche of harmful alga Aureococcus anophagefferens revealed through ecogenomics.</title>
        <authorList>
            <person name="Gobler C.J."/>
            <person name="Berry D.L."/>
            <person name="Dyhrman S.T."/>
            <person name="Wilhelm S.W."/>
            <person name="Salamov A."/>
            <person name="Lobanov A.V."/>
            <person name="Zhang Y."/>
            <person name="Collier J.L."/>
            <person name="Wurch L.L."/>
            <person name="Kustka A.B."/>
            <person name="Dill B.D."/>
            <person name="Shah M."/>
            <person name="VerBerkmoes N.C."/>
            <person name="Kuo A."/>
            <person name="Terry A."/>
            <person name="Pangilinan J."/>
            <person name="Lindquist E.A."/>
            <person name="Lucas S."/>
            <person name="Paulsen I.T."/>
            <person name="Hattenrath-Lehmann T.K."/>
            <person name="Talmage S.C."/>
            <person name="Walker E.A."/>
            <person name="Koch F."/>
            <person name="Burson A.M."/>
            <person name="Marcoval M.A."/>
            <person name="Tang Y.Z."/>
            <person name="Lecleir G.R."/>
            <person name="Coyne K.J."/>
            <person name="Berg G.M."/>
            <person name="Bertrand E.M."/>
            <person name="Saito M.A."/>
            <person name="Gladyshev V.N."/>
            <person name="Grigoriev I.V."/>
        </authorList>
    </citation>
    <scope>NUCLEOTIDE SEQUENCE [LARGE SCALE GENOMIC DNA]</scope>
    <source>
        <strain evidence="6">CCMP 1984</strain>
    </source>
</reference>
<feature type="repeat" description="FG-GAP" evidence="4">
    <location>
        <begin position="143"/>
        <end position="200"/>
    </location>
</feature>
<dbReference type="GO" id="GO:0007160">
    <property type="term" value="P:cell-matrix adhesion"/>
    <property type="evidence" value="ECO:0007669"/>
    <property type="project" value="TreeGrafter"/>
</dbReference>
<dbReference type="GeneID" id="20227010"/>
<evidence type="ECO:0000313" key="6">
    <source>
        <dbReference type="Proteomes" id="UP000002729"/>
    </source>
</evidence>
<keyword evidence="3" id="KW-0325">Glycoprotein</keyword>
<gene>
    <name evidence="5" type="ORF">AURANDRAFT_68768</name>
</gene>
<proteinExistence type="predicted"/>
<dbReference type="AlphaFoldDB" id="F0YQQ1"/>
<dbReference type="SMART" id="SM00191">
    <property type="entry name" value="Int_alpha"/>
    <property type="match status" value="3"/>
</dbReference>
<dbReference type="OrthoDB" id="5317514at2759"/>
<dbReference type="PRINTS" id="PR01185">
    <property type="entry name" value="INTEGRINA"/>
</dbReference>
<dbReference type="PROSITE" id="PS51470">
    <property type="entry name" value="FG_GAP"/>
    <property type="match status" value="3"/>
</dbReference>
<evidence type="ECO:0000256" key="3">
    <source>
        <dbReference type="ARBA" id="ARBA00023180"/>
    </source>
</evidence>
<dbReference type="InterPro" id="IPR028994">
    <property type="entry name" value="Integrin_alpha_N"/>
</dbReference>
<dbReference type="Pfam" id="PF01839">
    <property type="entry name" value="FG-GAP"/>
    <property type="match status" value="2"/>
</dbReference>
<evidence type="ECO:0000256" key="1">
    <source>
        <dbReference type="ARBA" id="ARBA00022729"/>
    </source>
</evidence>
<keyword evidence="6" id="KW-1185">Reference proteome</keyword>
<feature type="repeat" description="FG-GAP" evidence="4">
    <location>
        <begin position="63"/>
        <end position="129"/>
    </location>
</feature>
<organism evidence="6">
    <name type="scientific">Aureococcus anophagefferens</name>
    <name type="common">Harmful bloom alga</name>
    <dbReference type="NCBI Taxonomy" id="44056"/>
    <lineage>
        <taxon>Eukaryota</taxon>
        <taxon>Sar</taxon>
        <taxon>Stramenopiles</taxon>
        <taxon>Ochrophyta</taxon>
        <taxon>Pelagophyceae</taxon>
        <taxon>Pelagomonadales</taxon>
        <taxon>Pelagomonadaceae</taxon>
        <taxon>Aureococcus</taxon>
    </lineage>
</organism>
<evidence type="ECO:0008006" key="7">
    <source>
        <dbReference type="Google" id="ProtNLM"/>
    </source>
</evidence>
<evidence type="ECO:0000313" key="5">
    <source>
        <dbReference type="EMBL" id="EGB02558.1"/>
    </source>
</evidence>
<dbReference type="GO" id="GO:0009897">
    <property type="term" value="C:external side of plasma membrane"/>
    <property type="evidence" value="ECO:0007669"/>
    <property type="project" value="TreeGrafter"/>
</dbReference>
<keyword evidence="1" id="KW-0732">Signal</keyword>
<dbReference type="EMBL" id="GL833438">
    <property type="protein sequence ID" value="EGB02558.1"/>
    <property type="molecule type" value="Genomic_DNA"/>
</dbReference>
<protein>
    <recommendedName>
        <fullName evidence="7">Integrin alpha-2 domain-containing protein</fullName>
    </recommendedName>
</protein>
<evidence type="ECO:0000256" key="2">
    <source>
        <dbReference type="ARBA" id="ARBA00022737"/>
    </source>
</evidence>
<dbReference type="Gene3D" id="2.130.10.130">
    <property type="entry name" value="Integrin alpha, N-terminal"/>
    <property type="match status" value="2"/>
</dbReference>
<dbReference type="PANTHER" id="PTHR23220:SF133">
    <property type="entry name" value="INTEGRIN ALPHA-PS2"/>
    <property type="match status" value="1"/>
</dbReference>
<dbReference type="InterPro" id="IPR013517">
    <property type="entry name" value="FG-GAP"/>
</dbReference>
<sequence length="200" mass="20381">MVARSAVPDFSVAAVGDVDGDGRSEVVVGAPFWDAPGRVDSGGVFVYGLAADGSVRSTQTYGARNRGSVHLGSSDNFGVSVAAVGDVDGDGAPDVAVAVGAHKYDDPETGLENVGCVYICYMDAKRTGVRDCVRLAAARHANVLDDPYPSLRTNDYFGVSLASLGRDGDGHLELLVGASGVDDGGARAGAAFLLTVDKDG</sequence>
<evidence type="ECO:0000256" key="4">
    <source>
        <dbReference type="PROSITE-ProRule" id="PRU00803"/>
    </source>
</evidence>
<dbReference type="InParanoid" id="F0YQQ1"/>